<keyword evidence="4" id="KW-1185">Reference proteome</keyword>
<name>A0A6V7R383_9STAP</name>
<feature type="chain" id="PRO_5028079620" evidence="2">
    <location>
        <begin position="28"/>
        <end position="279"/>
    </location>
</feature>
<dbReference type="EMBL" id="CAJEWD010000003">
    <property type="protein sequence ID" value="CAD2071829.1"/>
    <property type="molecule type" value="Genomic_DNA"/>
</dbReference>
<organism evidence="3 4">
    <name type="scientific">Jeotgalicoccus meleagridis</name>
    <dbReference type="NCBI Taxonomy" id="2759181"/>
    <lineage>
        <taxon>Bacteria</taxon>
        <taxon>Bacillati</taxon>
        <taxon>Bacillota</taxon>
        <taxon>Bacilli</taxon>
        <taxon>Bacillales</taxon>
        <taxon>Staphylococcaceae</taxon>
        <taxon>Jeotgalicoccus</taxon>
    </lineage>
</organism>
<feature type="signal peptide" evidence="2">
    <location>
        <begin position="1"/>
        <end position="27"/>
    </location>
</feature>
<feature type="compositionally biased region" description="Acidic residues" evidence="1">
    <location>
        <begin position="138"/>
        <end position="147"/>
    </location>
</feature>
<comment type="caution">
    <text evidence="3">The sequence shown here is derived from an EMBL/GenBank/DDBJ whole genome shotgun (WGS) entry which is preliminary data.</text>
</comment>
<feature type="region of interest" description="Disordered" evidence="1">
    <location>
        <begin position="137"/>
        <end position="165"/>
    </location>
</feature>
<evidence type="ECO:0000313" key="3">
    <source>
        <dbReference type="EMBL" id="CAD2071829.1"/>
    </source>
</evidence>
<proteinExistence type="predicted"/>
<gene>
    <name evidence="3" type="primary">isaA_2</name>
    <name evidence="3" type="ORF">JEODO184_00429</name>
</gene>
<sequence length="279" mass="31691">MKKKALFTTALVAGALTFSGFNTPAQADETADQDYAKTVWGTLEPPQFDLDGDGWADGGFSTEWLPQDQKNKIDELSQQKDSGQLSQADYNEQVAEIFAEEDALVNSPVKVTDDTVFNADGPHQPLPEEFQDNKQVSLEDDGNDESDGNTAEANKTSDEDVLTDPPSEEYLADLALNSPEKLDKSPLHNVPYDYNFEYDGREFHFAYDGQDWTWSYDELENEYDELSKEELINLVHNDPQVLIERPVKEGSYDISFSDDKYVYHFESDGKNWTWTYNDK</sequence>
<evidence type="ECO:0000313" key="4">
    <source>
        <dbReference type="Proteomes" id="UP000589351"/>
    </source>
</evidence>
<reference evidence="3 4" key="1">
    <citation type="submission" date="2020-07" db="EMBL/GenBank/DDBJ databases">
        <authorList>
            <person name="Criscuolo A."/>
        </authorList>
    </citation>
    <scope>NUCLEOTIDE SEQUENCE [LARGE SCALE GENOMIC DNA]</scope>
    <source>
        <strain evidence="3">CIP111649</strain>
    </source>
</reference>
<evidence type="ECO:0000256" key="2">
    <source>
        <dbReference type="SAM" id="SignalP"/>
    </source>
</evidence>
<dbReference type="Proteomes" id="UP000589351">
    <property type="component" value="Unassembled WGS sequence"/>
</dbReference>
<evidence type="ECO:0000256" key="1">
    <source>
        <dbReference type="SAM" id="MobiDB-lite"/>
    </source>
</evidence>
<accession>A0A6V7R383</accession>
<dbReference type="RefSeq" id="WP_185124971.1">
    <property type="nucleotide sequence ID" value="NZ_CAJEWD010000003.1"/>
</dbReference>
<dbReference type="AlphaFoldDB" id="A0A6V7R383"/>
<keyword evidence="2" id="KW-0732">Signal</keyword>
<protein>
    <submittedName>
        <fullName evidence="3">Putative transglycosylase IsaA</fullName>
    </submittedName>
</protein>